<dbReference type="InterPro" id="IPR020846">
    <property type="entry name" value="MFS_dom"/>
</dbReference>
<dbReference type="STRING" id="68775.A0A5C3M329"/>
<organism evidence="7 8">
    <name type="scientific">Crucibulum laeve</name>
    <dbReference type="NCBI Taxonomy" id="68775"/>
    <lineage>
        <taxon>Eukaryota</taxon>
        <taxon>Fungi</taxon>
        <taxon>Dikarya</taxon>
        <taxon>Basidiomycota</taxon>
        <taxon>Agaricomycotina</taxon>
        <taxon>Agaricomycetes</taxon>
        <taxon>Agaricomycetidae</taxon>
        <taxon>Agaricales</taxon>
        <taxon>Agaricineae</taxon>
        <taxon>Nidulariaceae</taxon>
        <taxon>Crucibulum</taxon>
    </lineage>
</organism>
<feature type="transmembrane region" description="Helical" evidence="5">
    <location>
        <begin position="250"/>
        <end position="274"/>
    </location>
</feature>
<feature type="transmembrane region" description="Helical" evidence="5">
    <location>
        <begin position="68"/>
        <end position="88"/>
    </location>
</feature>
<keyword evidence="8" id="KW-1185">Reference proteome</keyword>
<dbReference type="OrthoDB" id="3066029at2759"/>
<accession>A0A5C3M329</accession>
<feature type="transmembrane region" description="Helical" evidence="5">
    <location>
        <begin position="158"/>
        <end position="176"/>
    </location>
</feature>
<feature type="transmembrane region" description="Helical" evidence="5">
    <location>
        <begin position="100"/>
        <end position="119"/>
    </location>
</feature>
<feature type="transmembrane region" description="Helical" evidence="5">
    <location>
        <begin position="188"/>
        <end position="208"/>
    </location>
</feature>
<dbReference type="Gene3D" id="1.20.1250.20">
    <property type="entry name" value="MFS general substrate transporter like domains"/>
    <property type="match status" value="1"/>
</dbReference>
<feature type="domain" description="Major facilitator superfamily (MFS) profile" evidence="6">
    <location>
        <begin position="34"/>
        <end position="452"/>
    </location>
</feature>
<dbReference type="EMBL" id="ML213621">
    <property type="protein sequence ID" value="TFK35471.1"/>
    <property type="molecule type" value="Genomic_DNA"/>
</dbReference>
<keyword evidence="3 5" id="KW-1133">Transmembrane helix</keyword>
<dbReference type="Proteomes" id="UP000308652">
    <property type="component" value="Unassembled WGS sequence"/>
</dbReference>
<keyword evidence="4 5" id="KW-0472">Membrane</keyword>
<evidence type="ECO:0000259" key="6">
    <source>
        <dbReference type="PROSITE" id="PS50850"/>
    </source>
</evidence>
<evidence type="ECO:0000256" key="5">
    <source>
        <dbReference type="SAM" id="Phobius"/>
    </source>
</evidence>
<dbReference type="SUPFAM" id="SSF103473">
    <property type="entry name" value="MFS general substrate transporter"/>
    <property type="match status" value="1"/>
</dbReference>
<feature type="transmembrane region" description="Helical" evidence="5">
    <location>
        <begin position="400"/>
        <end position="418"/>
    </location>
</feature>
<evidence type="ECO:0000256" key="2">
    <source>
        <dbReference type="ARBA" id="ARBA00022692"/>
    </source>
</evidence>
<dbReference type="Pfam" id="PF07690">
    <property type="entry name" value="MFS_1"/>
    <property type="match status" value="1"/>
</dbReference>
<dbReference type="PANTHER" id="PTHR23502">
    <property type="entry name" value="MAJOR FACILITATOR SUPERFAMILY"/>
    <property type="match status" value="1"/>
</dbReference>
<reference evidence="7 8" key="1">
    <citation type="journal article" date="2019" name="Nat. Ecol. Evol.">
        <title>Megaphylogeny resolves global patterns of mushroom evolution.</title>
        <authorList>
            <person name="Varga T."/>
            <person name="Krizsan K."/>
            <person name="Foldi C."/>
            <person name="Dima B."/>
            <person name="Sanchez-Garcia M."/>
            <person name="Sanchez-Ramirez S."/>
            <person name="Szollosi G.J."/>
            <person name="Szarkandi J.G."/>
            <person name="Papp V."/>
            <person name="Albert L."/>
            <person name="Andreopoulos W."/>
            <person name="Angelini C."/>
            <person name="Antonin V."/>
            <person name="Barry K.W."/>
            <person name="Bougher N.L."/>
            <person name="Buchanan P."/>
            <person name="Buyck B."/>
            <person name="Bense V."/>
            <person name="Catcheside P."/>
            <person name="Chovatia M."/>
            <person name="Cooper J."/>
            <person name="Damon W."/>
            <person name="Desjardin D."/>
            <person name="Finy P."/>
            <person name="Geml J."/>
            <person name="Haridas S."/>
            <person name="Hughes K."/>
            <person name="Justo A."/>
            <person name="Karasinski D."/>
            <person name="Kautmanova I."/>
            <person name="Kiss B."/>
            <person name="Kocsube S."/>
            <person name="Kotiranta H."/>
            <person name="LaButti K.M."/>
            <person name="Lechner B.E."/>
            <person name="Liimatainen K."/>
            <person name="Lipzen A."/>
            <person name="Lukacs Z."/>
            <person name="Mihaltcheva S."/>
            <person name="Morgado L.N."/>
            <person name="Niskanen T."/>
            <person name="Noordeloos M.E."/>
            <person name="Ohm R.A."/>
            <person name="Ortiz-Santana B."/>
            <person name="Ovrebo C."/>
            <person name="Racz N."/>
            <person name="Riley R."/>
            <person name="Savchenko A."/>
            <person name="Shiryaev A."/>
            <person name="Soop K."/>
            <person name="Spirin V."/>
            <person name="Szebenyi C."/>
            <person name="Tomsovsky M."/>
            <person name="Tulloss R.E."/>
            <person name="Uehling J."/>
            <person name="Grigoriev I.V."/>
            <person name="Vagvolgyi C."/>
            <person name="Papp T."/>
            <person name="Martin F.M."/>
            <person name="Miettinen O."/>
            <person name="Hibbett D.S."/>
            <person name="Nagy L.G."/>
        </authorList>
    </citation>
    <scope>NUCLEOTIDE SEQUENCE [LARGE SCALE GENOMIC DNA]</scope>
    <source>
        <strain evidence="7 8">CBS 166.37</strain>
    </source>
</reference>
<dbReference type="GO" id="GO:0005886">
    <property type="term" value="C:plasma membrane"/>
    <property type="evidence" value="ECO:0007669"/>
    <property type="project" value="TreeGrafter"/>
</dbReference>
<evidence type="ECO:0000313" key="8">
    <source>
        <dbReference type="Proteomes" id="UP000308652"/>
    </source>
</evidence>
<feature type="transmembrane region" description="Helical" evidence="5">
    <location>
        <begin position="331"/>
        <end position="352"/>
    </location>
</feature>
<proteinExistence type="predicted"/>
<dbReference type="InterPro" id="IPR036259">
    <property type="entry name" value="MFS_trans_sf"/>
</dbReference>
<dbReference type="PANTHER" id="PTHR23502:SF64">
    <property type="entry name" value="TRANSPORTER, PUTATIVE (AFU_ORTHOLOGUE AFUA_3G11760)-RELATED"/>
    <property type="match status" value="1"/>
</dbReference>
<dbReference type="AlphaFoldDB" id="A0A5C3M329"/>
<evidence type="ECO:0000256" key="3">
    <source>
        <dbReference type="ARBA" id="ARBA00022989"/>
    </source>
</evidence>
<dbReference type="GO" id="GO:0022857">
    <property type="term" value="F:transmembrane transporter activity"/>
    <property type="evidence" value="ECO:0007669"/>
    <property type="project" value="InterPro"/>
</dbReference>
<gene>
    <name evidence="7" type="ORF">BDQ12DRAFT_655604</name>
</gene>
<feature type="transmembrane region" description="Helical" evidence="5">
    <location>
        <begin position="364"/>
        <end position="388"/>
    </location>
</feature>
<keyword evidence="2 5" id="KW-0812">Transmembrane</keyword>
<dbReference type="InterPro" id="IPR011701">
    <property type="entry name" value="MFS"/>
</dbReference>
<dbReference type="PROSITE" id="PS50850">
    <property type="entry name" value="MFS"/>
    <property type="match status" value="1"/>
</dbReference>
<protein>
    <submittedName>
        <fullName evidence="7">Major facilitator superfamily domain-containing protein</fullName>
    </submittedName>
</protein>
<feature type="transmembrane region" description="Helical" evidence="5">
    <location>
        <begin position="424"/>
        <end position="446"/>
    </location>
</feature>
<comment type="subcellular location">
    <subcellularLocation>
        <location evidence="1">Membrane</location>
        <topology evidence="1">Multi-pass membrane protein</topology>
    </subcellularLocation>
</comment>
<feature type="transmembrane region" description="Helical" evidence="5">
    <location>
        <begin position="33"/>
        <end position="56"/>
    </location>
</feature>
<name>A0A5C3M329_9AGAR</name>
<feature type="transmembrane region" description="Helical" evidence="5">
    <location>
        <begin position="125"/>
        <end position="146"/>
    </location>
</feature>
<feature type="transmembrane region" description="Helical" evidence="5">
    <location>
        <begin position="286"/>
        <end position="310"/>
    </location>
</feature>
<evidence type="ECO:0000313" key="7">
    <source>
        <dbReference type="EMBL" id="TFK35471.1"/>
    </source>
</evidence>
<evidence type="ECO:0000256" key="1">
    <source>
        <dbReference type="ARBA" id="ARBA00004141"/>
    </source>
</evidence>
<evidence type="ECO:0000256" key="4">
    <source>
        <dbReference type="ARBA" id="ARBA00023136"/>
    </source>
</evidence>
<sequence>MSSERTPLLQTEADDVPKREDVYSRFSHVQKRAAVAMISCCGLLPPLVSGCFVPSIPQIARDLNSTGPIIGLAISLSVLASSFGALWVSSYSTFYGRRPVYLCSLPLFFISSLGVAVSTNVPQLLTWRILQAIGVSPGLAIGVAVVGDMYRLEERGQAMGIFQSASLISCALAPPLGGISAHYFSWRISQLILSAVALCMFLVMLALFPETSHPGTRGLDKYKAEGKILPTWRPIYINPLQALRLLRSPILIIISIACCAMLLTDYIMLIPLPYTIAARYNITNEILIGACYSPLGLGNIVAAPVVGHMVDRIVVKYRAKRGGIWSPEDRLRLSLWGAAIPVPLSVLLSGLVTRYVAGPIGLTLNIFLLFMNGIGVVMSMNPCSSYLVDILQSRSAESRAAYIAFRSILMSLAVSAILPMIDTYGIIVTNTLAAILAWIGFSLFWVTIRYGERMRAWIDIGYSTGN</sequence>